<proteinExistence type="predicted"/>
<dbReference type="OrthoDB" id="433681at2"/>
<evidence type="ECO:0000259" key="2">
    <source>
        <dbReference type="Pfam" id="PF00534"/>
    </source>
</evidence>
<dbReference type="RefSeq" id="WP_064272387.1">
    <property type="nucleotide sequence ID" value="NZ_LXJZ01000253.1"/>
</dbReference>
<accession>A0A1A9NDB3</accession>
<reference evidence="6 7" key="1">
    <citation type="submission" date="2016-04" db="EMBL/GenBank/DDBJ databases">
        <title>Reclassification of Paraburkholderia panaciterrae (Farh et al. 2015) Dobritsa &amp; Samadpour 2016 as a later homotypic synonym of Paraburkholderia ginsengiterrae (Farh et al. 2015) Dobritsa &amp; Samadpour 2016.</title>
        <authorList>
            <person name="Dobritsa A.P."/>
            <person name="Kutumbaka K."/>
            <person name="Samadpour M."/>
        </authorList>
    </citation>
    <scope>NUCLEOTIDE SEQUENCE [LARGE SCALE GENOMIC DNA]</scope>
    <source>
        <strain evidence="5 7">DCY85</strain>
        <strain evidence="4 6">DCY85-1</strain>
    </source>
</reference>
<feature type="domain" description="Glycosyltransferase subfamily 4-like N-terminal" evidence="3">
    <location>
        <begin position="21"/>
        <end position="167"/>
    </location>
</feature>
<dbReference type="InterPro" id="IPR001296">
    <property type="entry name" value="Glyco_trans_1"/>
</dbReference>
<keyword evidence="1 5" id="KW-0808">Transferase</keyword>
<dbReference type="InterPro" id="IPR028098">
    <property type="entry name" value="Glyco_trans_4-like_N"/>
</dbReference>
<dbReference type="GO" id="GO:0009103">
    <property type="term" value="P:lipopolysaccharide biosynthetic process"/>
    <property type="evidence" value="ECO:0007669"/>
    <property type="project" value="TreeGrafter"/>
</dbReference>
<dbReference type="PANTHER" id="PTHR46401">
    <property type="entry name" value="GLYCOSYLTRANSFERASE WBBK-RELATED"/>
    <property type="match status" value="1"/>
</dbReference>
<evidence type="ECO:0000313" key="4">
    <source>
        <dbReference type="EMBL" id="OAJ51493.1"/>
    </source>
</evidence>
<evidence type="ECO:0000313" key="7">
    <source>
        <dbReference type="Proteomes" id="UP000078116"/>
    </source>
</evidence>
<dbReference type="EMBL" id="LXJZ01000253">
    <property type="protein sequence ID" value="OAJ51493.1"/>
    <property type="molecule type" value="Genomic_DNA"/>
</dbReference>
<gene>
    <name evidence="4" type="ORF">A6V36_15830</name>
    <name evidence="5" type="ORF">A6V37_18770</name>
</gene>
<dbReference type="AlphaFoldDB" id="A0A1A9NDB3"/>
<feature type="domain" description="Glycosyl transferase family 1" evidence="2">
    <location>
        <begin position="185"/>
        <end position="336"/>
    </location>
</feature>
<dbReference type="SUPFAM" id="SSF53756">
    <property type="entry name" value="UDP-Glycosyltransferase/glycogen phosphorylase"/>
    <property type="match status" value="1"/>
</dbReference>
<evidence type="ECO:0000259" key="3">
    <source>
        <dbReference type="Pfam" id="PF13439"/>
    </source>
</evidence>
<dbReference type="CDD" id="cd03809">
    <property type="entry name" value="GT4_MtfB-like"/>
    <property type="match status" value="1"/>
</dbReference>
<name>A0A1A9NDB3_9BURK</name>
<dbReference type="STRING" id="1462993.A6V36_15830"/>
<evidence type="ECO:0000256" key="1">
    <source>
        <dbReference type="ARBA" id="ARBA00022679"/>
    </source>
</evidence>
<evidence type="ECO:0000313" key="6">
    <source>
        <dbReference type="Proteomes" id="UP000077961"/>
    </source>
</evidence>
<dbReference type="Pfam" id="PF13439">
    <property type="entry name" value="Glyco_transf_4"/>
    <property type="match status" value="1"/>
</dbReference>
<dbReference type="GO" id="GO:0016757">
    <property type="term" value="F:glycosyltransferase activity"/>
    <property type="evidence" value="ECO:0007669"/>
    <property type="project" value="InterPro"/>
</dbReference>
<dbReference type="Proteomes" id="UP000078116">
    <property type="component" value="Unassembled WGS sequence"/>
</dbReference>
<comment type="caution">
    <text evidence="5">The sequence shown here is derived from an EMBL/GenBank/DDBJ whole genome shotgun (WGS) entry which is preliminary data.</text>
</comment>
<dbReference type="Gene3D" id="3.40.50.2000">
    <property type="entry name" value="Glycogen Phosphorylase B"/>
    <property type="match status" value="2"/>
</dbReference>
<evidence type="ECO:0000313" key="5">
    <source>
        <dbReference type="EMBL" id="OAJ64507.1"/>
    </source>
</evidence>
<protein>
    <submittedName>
        <fullName evidence="5">Glycosyl transferase</fullName>
    </submittedName>
</protein>
<sequence>MYPATQTFIYNGRFATQKTTGVQRVARELIVALGRLPNSGKVTVVVPPQPGLLSVDGTNTVKIGFGKGVFWEQLVLPLFAGRHRIVNLSNSASIFRLNQVIYMHDAAVFDTPAHFSWRFRAWYRVMFWILARTSSCVVTNSDFSRRRLAHHCGVPTGRISVVPLGADHLDAIVADTSVLHEHGLESKRFVLAVSSMNPTKNFGRILEAFRQLNDPSIDLVIVGMKNTSVFGDVQDVQDAAPNIKAVGYVSDEKLKALYQHAHCFVYPSIYEGFGIPPLEAMRNGCPVIVGRSSALPETCADAALYCDPFSSEDIADKLRELLRLPDLRATLIERGRLHAAKYRWGASAEKLAQVIDRSRRAT</sequence>
<dbReference type="Proteomes" id="UP000077961">
    <property type="component" value="Unassembled WGS sequence"/>
</dbReference>
<dbReference type="PANTHER" id="PTHR46401:SF2">
    <property type="entry name" value="GLYCOSYLTRANSFERASE WBBK-RELATED"/>
    <property type="match status" value="1"/>
</dbReference>
<dbReference type="Pfam" id="PF00534">
    <property type="entry name" value="Glycos_transf_1"/>
    <property type="match status" value="1"/>
</dbReference>
<organism evidence="5 7">
    <name type="scientific">Paraburkholderia ginsengiterrae</name>
    <dbReference type="NCBI Taxonomy" id="1462993"/>
    <lineage>
        <taxon>Bacteria</taxon>
        <taxon>Pseudomonadati</taxon>
        <taxon>Pseudomonadota</taxon>
        <taxon>Betaproteobacteria</taxon>
        <taxon>Burkholderiales</taxon>
        <taxon>Burkholderiaceae</taxon>
        <taxon>Paraburkholderia</taxon>
    </lineage>
</organism>
<keyword evidence="6" id="KW-1185">Reference proteome</keyword>
<dbReference type="EMBL" id="LXKA01000098">
    <property type="protein sequence ID" value="OAJ64507.1"/>
    <property type="molecule type" value="Genomic_DNA"/>
</dbReference>